<dbReference type="Gene3D" id="3.40.50.970">
    <property type="match status" value="1"/>
</dbReference>
<dbReference type="PANTHER" id="PTHR47514">
    <property type="entry name" value="TRANSKETOLASE N-TERMINAL SECTION-RELATED"/>
    <property type="match status" value="1"/>
</dbReference>
<name>A0A1Y2K6B2_9PROT</name>
<dbReference type="CDD" id="cd02012">
    <property type="entry name" value="TPP_TK"/>
    <property type="match status" value="1"/>
</dbReference>
<keyword evidence="3" id="KW-1185">Reference proteome</keyword>
<dbReference type="Proteomes" id="UP000194003">
    <property type="component" value="Unassembled WGS sequence"/>
</dbReference>
<proteinExistence type="predicted"/>
<protein>
    <submittedName>
        <fullName evidence="2">Putative transketolase</fullName>
    </submittedName>
</protein>
<accession>A0A1Y2K6B2</accession>
<evidence type="ECO:0000313" key="3">
    <source>
        <dbReference type="Proteomes" id="UP000194003"/>
    </source>
</evidence>
<evidence type="ECO:0000259" key="1">
    <source>
        <dbReference type="Pfam" id="PF00456"/>
    </source>
</evidence>
<sequence length="289" mass="31824">MYKKEDWQPMDATLKALSAKAHWVRKEMFRLHQREPETRIASSLSPIEMLTALYYGDLLKFDPKDPHWPGRDRLILSKGHGVISIYPILADVGFFPVSELEKIGGTDTFLSAIPDAIIPGFETTNGSLGHGVGVGCGMALALRAQKSESQVIVINGDGEMNEGSVWEGIMFAGHHGLDNLMLIIDDNKYSMLGAQKRVMGLDPMAKKLEAFGWNVVEMDGHDMAATHQSLKQIWNVRDGRPRAVISHTVKGVGVPELLDNDLCHVSTLKSERVAEILADLEAQEPKGDA</sequence>
<gene>
    <name evidence="2" type="ORF">MAIT1_03363</name>
</gene>
<organism evidence="2 3">
    <name type="scientific">Magnetofaba australis IT-1</name>
    <dbReference type="NCBI Taxonomy" id="1434232"/>
    <lineage>
        <taxon>Bacteria</taxon>
        <taxon>Pseudomonadati</taxon>
        <taxon>Pseudomonadota</taxon>
        <taxon>Magnetococcia</taxon>
        <taxon>Magnetococcales</taxon>
        <taxon>Magnetococcaceae</taxon>
        <taxon>Magnetofaba</taxon>
    </lineage>
</organism>
<feature type="domain" description="Transketolase N-terminal" evidence="1">
    <location>
        <begin position="49"/>
        <end position="277"/>
    </location>
</feature>
<dbReference type="PANTHER" id="PTHR47514:SF2">
    <property type="entry name" value="TRANSKETOLASE"/>
    <property type="match status" value="1"/>
</dbReference>
<dbReference type="Pfam" id="PF00456">
    <property type="entry name" value="Transketolase_N"/>
    <property type="match status" value="1"/>
</dbReference>
<dbReference type="AlphaFoldDB" id="A0A1Y2K6B2"/>
<dbReference type="InterPro" id="IPR005474">
    <property type="entry name" value="Transketolase_N"/>
</dbReference>
<evidence type="ECO:0000313" key="2">
    <source>
        <dbReference type="EMBL" id="OSM05202.1"/>
    </source>
</evidence>
<dbReference type="InterPro" id="IPR029061">
    <property type="entry name" value="THDP-binding"/>
</dbReference>
<dbReference type="STRING" id="1434232.MAIT1_03363"/>
<dbReference type="SUPFAM" id="SSF52518">
    <property type="entry name" value="Thiamin diphosphate-binding fold (THDP-binding)"/>
    <property type="match status" value="1"/>
</dbReference>
<dbReference type="EMBL" id="LVJN01000018">
    <property type="protein sequence ID" value="OSM05202.1"/>
    <property type="molecule type" value="Genomic_DNA"/>
</dbReference>
<comment type="caution">
    <text evidence="2">The sequence shown here is derived from an EMBL/GenBank/DDBJ whole genome shotgun (WGS) entry which is preliminary data.</text>
</comment>
<reference evidence="2 3" key="1">
    <citation type="journal article" date="2016" name="BMC Genomics">
        <title>Combined genomic and structural analyses of a cultured magnetotactic bacterium reveals its niche adaptation to a dynamic environment.</title>
        <authorList>
            <person name="Araujo A.C."/>
            <person name="Morillo V."/>
            <person name="Cypriano J."/>
            <person name="Teixeira L.C."/>
            <person name="Leao P."/>
            <person name="Lyra S."/>
            <person name="Almeida L.G."/>
            <person name="Bazylinski D.A."/>
            <person name="Vasconcellos A.T."/>
            <person name="Abreu F."/>
            <person name="Lins U."/>
        </authorList>
    </citation>
    <scope>NUCLEOTIDE SEQUENCE [LARGE SCALE GENOMIC DNA]</scope>
    <source>
        <strain evidence="2 3">IT-1</strain>
    </source>
</reference>